<reference evidence="1 2" key="1">
    <citation type="submission" date="2019-05" db="EMBL/GenBank/DDBJ databases">
        <title>Another draft genome of Portunus trituberculatus and its Hox gene families provides insights of decapod evolution.</title>
        <authorList>
            <person name="Jeong J.-H."/>
            <person name="Song I."/>
            <person name="Kim S."/>
            <person name="Choi T."/>
            <person name="Kim D."/>
            <person name="Ryu S."/>
            <person name="Kim W."/>
        </authorList>
    </citation>
    <scope>NUCLEOTIDE SEQUENCE [LARGE SCALE GENOMIC DNA]</scope>
    <source>
        <tissue evidence="1">Muscle</tissue>
    </source>
</reference>
<comment type="caution">
    <text evidence="1">The sequence shown here is derived from an EMBL/GenBank/DDBJ whole genome shotgun (WGS) entry which is preliminary data.</text>
</comment>
<dbReference type="PROSITE" id="PS00141">
    <property type="entry name" value="ASP_PROTEASE"/>
    <property type="match status" value="1"/>
</dbReference>
<evidence type="ECO:0000313" key="2">
    <source>
        <dbReference type="Proteomes" id="UP000324222"/>
    </source>
</evidence>
<name>A0A5B7F468_PORTR</name>
<dbReference type="OrthoDB" id="6347579at2759"/>
<accession>A0A5B7F468</accession>
<dbReference type="GO" id="GO:0006508">
    <property type="term" value="P:proteolysis"/>
    <property type="evidence" value="ECO:0007669"/>
    <property type="project" value="InterPro"/>
</dbReference>
<keyword evidence="2" id="KW-1185">Reference proteome</keyword>
<organism evidence="1 2">
    <name type="scientific">Portunus trituberculatus</name>
    <name type="common">Swimming crab</name>
    <name type="synonym">Neptunus trituberculatus</name>
    <dbReference type="NCBI Taxonomy" id="210409"/>
    <lineage>
        <taxon>Eukaryota</taxon>
        <taxon>Metazoa</taxon>
        <taxon>Ecdysozoa</taxon>
        <taxon>Arthropoda</taxon>
        <taxon>Crustacea</taxon>
        <taxon>Multicrustacea</taxon>
        <taxon>Malacostraca</taxon>
        <taxon>Eumalacostraca</taxon>
        <taxon>Eucarida</taxon>
        <taxon>Decapoda</taxon>
        <taxon>Pleocyemata</taxon>
        <taxon>Brachyura</taxon>
        <taxon>Eubrachyura</taxon>
        <taxon>Portunoidea</taxon>
        <taxon>Portunidae</taxon>
        <taxon>Portuninae</taxon>
        <taxon>Portunus</taxon>
    </lineage>
</organism>
<dbReference type="Proteomes" id="UP000324222">
    <property type="component" value="Unassembled WGS sequence"/>
</dbReference>
<gene>
    <name evidence="1" type="ORF">E2C01_033903</name>
</gene>
<dbReference type="EMBL" id="VSRR010004661">
    <property type="protein sequence ID" value="MPC40347.1"/>
    <property type="molecule type" value="Genomic_DNA"/>
</dbReference>
<dbReference type="GO" id="GO:0004190">
    <property type="term" value="F:aspartic-type endopeptidase activity"/>
    <property type="evidence" value="ECO:0007669"/>
    <property type="project" value="InterPro"/>
</dbReference>
<sequence>MTASQRSTYTMVAEALRRRFGSVFQAEVYKEQLKGRTRQQVAPEEMVTVLSRDAFVDTLEDQQDVRARSPTKAFCENCGWWGHRRAAFSQLKDIMMVGGKRKQAGSSGHCPAKSSQGPVCVKCCSDATALAVRVSGAVDGRLCPLVVDTGAAKTFVREEVVASQDFPVSDRQLCGVTGHCTTL</sequence>
<evidence type="ECO:0000313" key="1">
    <source>
        <dbReference type="EMBL" id="MPC40347.1"/>
    </source>
</evidence>
<proteinExistence type="predicted"/>
<dbReference type="InterPro" id="IPR001969">
    <property type="entry name" value="Aspartic_peptidase_AS"/>
</dbReference>
<protein>
    <submittedName>
        <fullName evidence="1">Uncharacterized protein</fullName>
    </submittedName>
</protein>
<dbReference type="AlphaFoldDB" id="A0A5B7F468"/>